<keyword evidence="2" id="KW-1185">Reference proteome</keyword>
<proteinExistence type="predicted"/>
<name>A0A2A6CSL9_PRIPA</name>
<evidence type="ECO:0000313" key="2">
    <source>
        <dbReference type="Proteomes" id="UP000005239"/>
    </source>
</evidence>
<accession>A0A8R1YIA9</accession>
<protein>
    <submittedName>
        <fullName evidence="1">Uncharacterized protein</fullName>
    </submittedName>
</protein>
<reference evidence="2" key="1">
    <citation type="journal article" date="2008" name="Nat. Genet.">
        <title>The Pristionchus pacificus genome provides a unique perspective on nematode lifestyle and parasitism.</title>
        <authorList>
            <person name="Dieterich C."/>
            <person name="Clifton S.W."/>
            <person name="Schuster L.N."/>
            <person name="Chinwalla A."/>
            <person name="Delehaunty K."/>
            <person name="Dinkelacker I."/>
            <person name="Fulton L."/>
            <person name="Fulton R."/>
            <person name="Godfrey J."/>
            <person name="Minx P."/>
            <person name="Mitreva M."/>
            <person name="Roeseler W."/>
            <person name="Tian H."/>
            <person name="Witte H."/>
            <person name="Yang S.P."/>
            <person name="Wilson R.K."/>
            <person name="Sommer R.J."/>
        </authorList>
    </citation>
    <scope>NUCLEOTIDE SEQUENCE [LARGE SCALE GENOMIC DNA]</scope>
    <source>
        <strain evidence="2">PS312</strain>
    </source>
</reference>
<reference evidence="1" key="2">
    <citation type="submission" date="2022-06" db="UniProtKB">
        <authorList>
            <consortium name="EnsemblMetazoa"/>
        </authorList>
    </citation>
    <scope>IDENTIFICATION</scope>
    <source>
        <strain evidence="1">PS312</strain>
    </source>
</reference>
<organism evidence="1 2">
    <name type="scientific">Pristionchus pacificus</name>
    <name type="common">Parasitic nematode worm</name>
    <dbReference type="NCBI Taxonomy" id="54126"/>
    <lineage>
        <taxon>Eukaryota</taxon>
        <taxon>Metazoa</taxon>
        <taxon>Ecdysozoa</taxon>
        <taxon>Nematoda</taxon>
        <taxon>Chromadorea</taxon>
        <taxon>Rhabditida</taxon>
        <taxon>Rhabditina</taxon>
        <taxon>Diplogasteromorpha</taxon>
        <taxon>Diplogasteroidea</taxon>
        <taxon>Neodiplogasteridae</taxon>
        <taxon>Pristionchus</taxon>
    </lineage>
</organism>
<dbReference type="AlphaFoldDB" id="A0A2A6CSL9"/>
<dbReference type="EnsemblMetazoa" id="PPA29792.1">
    <property type="protein sequence ID" value="PPA29792.1"/>
    <property type="gene ID" value="WBGene00202661"/>
</dbReference>
<dbReference type="Proteomes" id="UP000005239">
    <property type="component" value="Unassembled WGS sequence"/>
</dbReference>
<sequence>MYDCIEGVDTAIIVNKMLNHSPVFPWILNRFLINDNEEHEYNNSMRKVACDRLSREVECNVVIWDFFGKPEMLGLLASIEYATTHKTDVAL</sequence>
<gene>
    <name evidence="1" type="primary">WBGene00202661</name>
</gene>
<accession>A0A2A6CSL9</accession>
<evidence type="ECO:0000313" key="1">
    <source>
        <dbReference type="EnsemblMetazoa" id="PPA29792.1"/>
    </source>
</evidence>